<dbReference type="HOGENOM" id="CLU_147945_0_0_11"/>
<dbReference type="Proteomes" id="UP000001937">
    <property type="component" value="Chromosome"/>
</dbReference>
<protein>
    <recommendedName>
        <fullName evidence="3">Bacterial Pleckstrin homology domain-containing protein</fullName>
    </recommendedName>
</protein>
<evidence type="ECO:0000313" key="1">
    <source>
        <dbReference type="EMBL" id="ABD13787.1"/>
    </source>
</evidence>
<dbReference type="STRING" id="106370.Francci3_4441"/>
<dbReference type="EMBL" id="CP000249">
    <property type="protein sequence ID" value="ABD13787.1"/>
    <property type="molecule type" value="Genomic_DNA"/>
</dbReference>
<reference evidence="1 2" key="1">
    <citation type="journal article" date="2007" name="Genome Res.">
        <title>Genome characteristics of facultatively symbiotic Frankia sp. strains reflect host range and host plant biogeography.</title>
        <authorList>
            <person name="Normand P."/>
            <person name="Lapierre P."/>
            <person name="Tisa L.S."/>
            <person name="Gogarten J.P."/>
            <person name="Alloisio N."/>
            <person name="Bagnarol E."/>
            <person name="Bassi C.A."/>
            <person name="Berry A.M."/>
            <person name="Bickhart D.M."/>
            <person name="Choisne N."/>
            <person name="Couloux A."/>
            <person name="Cournoyer B."/>
            <person name="Cruveiller S."/>
            <person name="Daubin V."/>
            <person name="Demange N."/>
            <person name="Francino M.P."/>
            <person name="Goltsman E."/>
            <person name="Huang Y."/>
            <person name="Kopp O.R."/>
            <person name="Labarre L."/>
            <person name="Lapidus A."/>
            <person name="Lavire C."/>
            <person name="Marechal J."/>
            <person name="Martinez M."/>
            <person name="Mastronunzio J.E."/>
            <person name="Mullin B.C."/>
            <person name="Niemann J."/>
            <person name="Pujic P."/>
            <person name="Rawnsley T."/>
            <person name="Rouy Z."/>
            <person name="Schenowitz C."/>
            <person name="Sellstedt A."/>
            <person name="Tavares F."/>
            <person name="Tomkins J.P."/>
            <person name="Vallenet D."/>
            <person name="Valverde C."/>
            <person name="Wall L.G."/>
            <person name="Wang Y."/>
            <person name="Medigue C."/>
            <person name="Benson D.R."/>
        </authorList>
    </citation>
    <scope>NUCLEOTIDE SEQUENCE [LARGE SCALE GENOMIC DNA]</scope>
    <source>
        <strain evidence="2">DSM 45818 / CECT 9043 / CcI3</strain>
    </source>
</reference>
<proteinExistence type="predicted"/>
<accession>Q2J4K5</accession>
<keyword evidence="2" id="KW-1185">Reference proteome</keyword>
<gene>
    <name evidence="1" type="ordered locus">Francci3_4441</name>
</gene>
<organism evidence="1 2">
    <name type="scientific">Frankia casuarinae (strain DSM 45818 / CECT 9043 / HFP020203 / CcI3)</name>
    <dbReference type="NCBI Taxonomy" id="106370"/>
    <lineage>
        <taxon>Bacteria</taxon>
        <taxon>Bacillati</taxon>
        <taxon>Actinomycetota</taxon>
        <taxon>Actinomycetes</taxon>
        <taxon>Frankiales</taxon>
        <taxon>Frankiaceae</taxon>
        <taxon>Frankia</taxon>
    </lineage>
</organism>
<evidence type="ECO:0008006" key="3">
    <source>
        <dbReference type="Google" id="ProtNLM"/>
    </source>
</evidence>
<dbReference type="KEGG" id="fra:Francci3_4441"/>
<dbReference type="AlphaFoldDB" id="Q2J4K5"/>
<evidence type="ECO:0000313" key="2">
    <source>
        <dbReference type="Proteomes" id="UP000001937"/>
    </source>
</evidence>
<sequence length="122" mass="13269">MGAVASLEVVDKRVEVVLRGLERIGAVRGDVSVRLDEVLDVRLAADAFAEVHGWRAPGTGLPRVMALGTWRSRGGKEFVAVYRGRPAVVVEVRPGGEFRRLIVTTGDAERAVARLRRAVIAR</sequence>
<name>Q2J4K5_FRACC</name>